<evidence type="ECO:0000256" key="8">
    <source>
        <dbReference type="SAM" id="MobiDB-lite"/>
    </source>
</evidence>
<dbReference type="Gene3D" id="3.10.20.310">
    <property type="entry name" value="membrane protein fhac"/>
    <property type="match status" value="1"/>
</dbReference>
<evidence type="ECO:0000256" key="9">
    <source>
        <dbReference type="SAM" id="Phobius"/>
    </source>
</evidence>
<evidence type="ECO:0000256" key="5">
    <source>
        <dbReference type="ARBA" id="ARBA00022989"/>
    </source>
</evidence>
<feature type="region of interest" description="Disordered" evidence="8">
    <location>
        <begin position="1"/>
        <end position="30"/>
    </location>
</feature>
<evidence type="ECO:0000313" key="11">
    <source>
        <dbReference type="EMBL" id="WNM59407.1"/>
    </source>
</evidence>
<evidence type="ECO:0000313" key="12">
    <source>
        <dbReference type="Proteomes" id="UP001302719"/>
    </source>
</evidence>
<gene>
    <name evidence="11" type="ORF">PP769_06485</name>
</gene>
<dbReference type="PROSITE" id="PS51779">
    <property type="entry name" value="POTRA"/>
    <property type="match status" value="1"/>
</dbReference>
<evidence type="ECO:0000256" key="1">
    <source>
        <dbReference type="ARBA" id="ARBA00004370"/>
    </source>
</evidence>
<organism evidence="11 12">
    <name type="scientific">Candidatus Nitrospira allomarina</name>
    <dbReference type="NCBI Taxonomy" id="3020900"/>
    <lineage>
        <taxon>Bacteria</taxon>
        <taxon>Pseudomonadati</taxon>
        <taxon>Nitrospirota</taxon>
        <taxon>Nitrospiria</taxon>
        <taxon>Nitrospirales</taxon>
        <taxon>Nitrospiraceae</taxon>
        <taxon>Nitrospira</taxon>
    </lineage>
</organism>
<dbReference type="PANTHER" id="PTHR35851:SF1">
    <property type="entry name" value="CELL DIVISION PROTEIN FTSQ"/>
    <property type="match status" value="1"/>
</dbReference>
<keyword evidence="5 9" id="KW-1133">Transmembrane helix</keyword>
<name>A0AA96GE21_9BACT</name>
<dbReference type="InterPro" id="IPR013685">
    <property type="entry name" value="POTRA_FtsQ_type"/>
</dbReference>
<dbReference type="KEGG" id="nall:PP769_06485"/>
<dbReference type="PANTHER" id="PTHR35851">
    <property type="entry name" value="CELL DIVISION PROTEIN FTSQ"/>
    <property type="match status" value="1"/>
</dbReference>
<keyword evidence="7" id="KW-0131">Cell cycle</keyword>
<evidence type="ECO:0000256" key="6">
    <source>
        <dbReference type="ARBA" id="ARBA00023136"/>
    </source>
</evidence>
<keyword evidence="12" id="KW-1185">Reference proteome</keyword>
<dbReference type="InterPro" id="IPR026579">
    <property type="entry name" value="FtsQ"/>
</dbReference>
<dbReference type="AlphaFoldDB" id="A0AA96GE21"/>
<feature type="compositionally biased region" description="Basic residues" evidence="8">
    <location>
        <begin position="10"/>
        <end position="19"/>
    </location>
</feature>
<dbReference type="GO" id="GO:0090529">
    <property type="term" value="P:cell septum assembly"/>
    <property type="evidence" value="ECO:0007669"/>
    <property type="project" value="InterPro"/>
</dbReference>
<feature type="transmembrane region" description="Helical" evidence="9">
    <location>
        <begin position="36"/>
        <end position="55"/>
    </location>
</feature>
<dbReference type="Pfam" id="PF08478">
    <property type="entry name" value="POTRA_1"/>
    <property type="match status" value="1"/>
</dbReference>
<protein>
    <submittedName>
        <fullName evidence="11">FtsQ-type POTRA domain-containing protein</fullName>
    </submittedName>
</protein>
<evidence type="ECO:0000256" key="3">
    <source>
        <dbReference type="ARBA" id="ARBA00022618"/>
    </source>
</evidence>
<evidence type="ECO:0000256" key="2">
    <source>
        <dbReference type="ARBA" id="ARBA00022475"/>
    </source>
</evidence>
<keyword evidence="2" id="KW-1003">Cell membrane</keyword>
<sequence>MISGESLNTKRPRKNRPLKKTGGPGKAKSSSRALRVRRVVIGGVLACLIVVIVVGGRQVMQWADEWTEIQQITVVGLDRVTRDEILTKLDLAPQTSLFSVDSELLATRLESHPWIGSVDFERVLPHSLVIKVTERQPAAVFGSPTEPYYLDAEGYLLPKGKVQAGTTLPIVDGVTSTFMTEHQAEGHRRAKQGIHIAELLSRQFSGRPRIDVSQPHTTIVDLPNVRFQFGREVEDQWQRFLVLYPTVKDKIEGRSQEVDLRFAQKVIFRKRTL</sequence>
<evidence type="ECO:0000256" key="7">
    <source>
        <dbReference type="ARBA" id="ARBA00023306"/>
    </source>
</evidence>
<dbReference type="EMBL" id="CP116967">
    <property type="protein sequence ID" value="WNM59407.1"/>
    <property type="molecule type" value="Genomic_DNA"/>
</dbReference>
<evidence type="ECO:0000259" key="10">
    <source>
        <dbReference type="PROSITE" id="PS51779"/>
    </source>
</evidence>
<proteinExistence type="predicted"/>
<accession>A0AA96GE21</accession>
<evidence type="ECO:0000256" key="4">
    <source>
        <dbReference type="ARBA" id="ARBA00022692"/>
    </source>
</evidence>
<feature type="domain" description="POTRA" evidence="10">
    <location>
        <begin position="67"/>
        <end position="135"/>
    </location>
</feature>
<keyword evidence="3" id="KW-0132">Cell division</keyword>
<keyword evidence="6 9" id="KW-0472">Membrane</keyword>
<comment type="subcellular location">
    <subcellularLocation>
        <location evidence="1">Membrane</location>
    </subcellularLocation>
</comment>
<dbReference type="InterPro" id="IPR034746">
    <property type="entry name" value="POTRA"/>
</dbReference>
<dbReference type="GO" id="GO:0016020">
    <property type="term" value="C:membrane"/>
    <property type="evidence" value="ECO:0007669"/>
    <property type="project" value="UniProtKB-SubCell"/>
</dbReference>
<reference evidence="11 12" key="1">
    <citation type="submission" date="2023-01" db="EMBL/GenBank/DDBJ databases">
        <title>Cultivation and genomic characterization of new, ubiquitous marine nitrite-oxidizing bacteria from the Nitrospirales.</title>
        <authorList>
            <person name="Mueller A.J."/>
            <person name="Daebeler A."/>
            <person name="Herbold C.W."/>
            <person name="Kirkegaard R.H."/>
            <person name="Daims H."/>
        </authorList>
    </citation>
    <scope>NUCLEOTIDE SEQUENCE [LARGE SCALE GENOMIC DNA]</scope>
    <source>
        <strain evidence="11 12">VA</strain>
    </source>
</reference>
<keyword evidence="4 9" id="KW-0812">Transmembrane</keyword>
<dbReference type="RefSeq" id="WP_312646150.1">
    <property type="nucleotide sequence ID" value="NZ_CP116967.1"/>
</dbReference>
<dbReference type="Proteomes" id="UP001302719">
    <property type="component" value="Chromosome"/>
</dbReference>